<proteinExistence type="predicted"/>
<dbReference type="GO" id="GO:0006508">
    <property type="term" value="P:proteolysis"/>
    <property type="evidence" value="ECO:0007669"/>
    <property type="project" value="UniProtKB-KW"/>
</dbReference>
<dbReference type="RefSeq" id="WP_138677274.1">
    <property type="nucleotide sequence ID" value="NZ_JDST02000056.1"/>
</dbReference>
<organism evidence="1 2">
    <name type="scientific">Candidatus Accumulibacter cognatus</name>
    <dbReference type="NCBI Taxonomy" id="2954383"/>
    <lineage>
        <taxon>Bacteria</taxon>
        <taxon>Pseudomonadati</taxon>
        <taxon>Pseudomonadota</taxon>
        <taxon>Betaproteobacteria</taxon>
        <taxon>Candidatus Accumulibacter</taxon>
    </lineage>
</organism>
<keyword evidence="1" id="KW-0378">Hydrolase</keyword>
<sequence>MSGVTMHCEADHARITFRAPVDAESIYALCDAIDLALSYFHYETVEIRIHSPGGESDALRHLVVQLPRWHRRGVLIRTVAMIECASAAAIILAVGSPGHRHAGLSSRLLFHRPRIDAGAVLSREVRKIAGVLTAESGAAVIRQLERLEKSICREDDHHHGIVRTHIRSDQSGSQRWFATERQRRASLLAAPRDRLVAGANRGIVPIEDQDLARLSDAAAALADPALSDPQALEVLFVVLGDILDADRPINPLLAWALFLVDHVDGLDLGEEMSRGAP</sequence>
<protein>
    <submittedName>
        <fullName evidence="1">ATP-dependent Clp protease proteolytic subunit</fullName>
    </submittedName>
</protein>
<dbReference type="STRING" id="1453999.AW06_002521"/>
<dbReference type="AlphaFoldDB" id="A0A080M581"/>
<dbReference type="InterPro" id="IPR023562">
    <property type="entry name" value="ClpP/TepA"/>
</dbReference>
<evidence type="ECO:0000313" key="2">
    <source>
        <dbReference type="Proteomes" id="UP000021315"/>
    </source>
</evidence>
<keyword evidence="1" id="KW-0645">Protease</keyword>
<dbReference type="Proteomes" id="UP000021315">
    <property type="component" value="Unassembled WGS sequence"/>
</dbReference>
<gene>
    <name evidence="1" type="ORF">AW06_002521</name>
</gene>
<name>A0A080M581_9PROT</name>
<accession>A0A080M581</accession>
<dbReference type="EMBL" id="JDST02000056">
    <property type="protein sequence ID" value="KFB76378.1"/>
    <property type="molecule type" value="Genomic_DNA"/>
</dbReference>
<dbReference type="GO" id="GO:0008233">
    <property type="term" value="F:peptidase activity"/>
    <property type="evidence" value="ECO:0007669"/>
    <property type="project" value="UniProtKB-KW"/>
</dbReference>
<dbReference type="Gene3D" id="3.90.226.10">
    <property type="entry name" value="2-enoyl-CoA Hydratase, Chain A, domain 1"/>
    <property type="match status" value="1"/>
</dbReference>
<comment type="caution">
    <text evidence="1">The sequence shown here is derived from an EMBL/GenBank/DDBJ whole genome shotgun (WGS) entry which is preliminary data.</text>
</comment>
<keyword evidence="2" id="KW-1185">Reference proteome</keyword>
<reference evidence="1" key="1">
    <citation type="submission" date="2014-02" db="EMBL/GenBank/DDBJ databases">
        <title>Expanding our view of genomic diversity in Candidatus Accumulibacter clades.</title>
        <authorList>
            <person name="Skennerton C.T."/>
            <person name="Barr J.J."/>
            <person name="Slater F.R."/>
            <person name="Bond P.L."/>
            <person name="Tyson G.W."/>
        </authorList>
    </citation>
    <scope>NUCLEOTIDE SEQUENCE [LARGE SCALE GENOMIC DNA]</scope>
</reference>
<evidence type="ECO:0000313" key="1">
    <source>
        <dbReference type="EMBL" id="KFB76378.1"/>
    </source>
</evidence>
<dbReference type="Pfam" id="PF00574">
    <property type="entry name" value="CLP_protease"/>
    <property type="match status" value="1"/>
</dbReference>
<dbReference type="SUPFAM" id="SSF52096">
    <property type="entry name" value="ClpP/crotonase"/>
    <property type="match status" value="1"/>
</dbReference>
<dbReference type="InterPro" id="IPR029045">
    <property type="entry name" value="ClpP/crotonase-like_dom_sf"/>
</dbReference>